<reference evidence="4" key="1">
    <citation type="journal article" date="2018" name="Gigascience">
        <title>Genome assembly of the Pink Ipe (Handroanthus impetiginosus, Bignoniaceae), a highly valued, ecologically keystone Neotropical timber forest tree.</title>
        <authorList>
            <person name="Silva-Junior O.B."/>
            <person name="Grattapaglia D."/>
            <person name="Novaes E."/>
            <person name="Collevatti R.G."/>
        </authorList>
    </citation>
    <scope>NUCLEOTIDE SEQUENCE [LARGE SCALE GENOMIC DNA]</scope>
    <source>
        <strain evidence="4">cv. UFG-1</strain>
    </source>
</reference>
<keyword evidence="4" id="KW-1185">Reference proteome</keyword>
<dbReference type="OrthoDB" id="25790at2759"/>
<dbReference type="PRINTS" id="PR00685">
    <property type="entry name" value="TIFACTORIIB"/>
</dbReference>
<dbReference type="GO" id="GO:0070897">
    <property type="term" value="P:transcription preinitiation complex assembly"/>
    <property type="evidence" value="ECO:0007669"/>
    <property type="project" value="InterPro"/>
</dbReference>
<dbReference type="SUPFAM" id="SSF47954">
    <property type="entry name" value="Cyclin-like"/>
    <property type="match status" value="1"/>
</dbReference>
<dbReference type="InterPro" id="IPR000812">
    <property type="entry name" value="TFIIB"/>
</dbReference>
<evidence type="ECO:0000313" key="3">
    <source>
        <dbReference type="EMBL" id="PIN00961.1"/>
    </source>
</evidence>
<keyword evidence="1" id="KW-0805">Transcription regulation</keyword>
<gene>
    <name evidence="3" type="ORF">CDL12_26534</name>
</gene>
<keyword evidence="2" id="KW-0804">Transcription</keyword>
<evidence type="ECO:0000313" key="4">
    <source>
        <dbReference type="Proteomes" id="UP000231279"/>
    </source>
</evidence>
<evidence type="ECO:0000256" key="2">
    <source>
        <dbReference type="ARBA" id="ARBA00023163"/>
    </source>
</evidence>
<comment type="caution">
    <text evidence="3">The sequence shown here is derived from an EMBL/GenBank/DDBJ whole genome shotgun (WGS) entry which is preliminary data.</text>
</comment>
<sequence>MGKSMEMGTNHAGDYLRGFCSNLGTSNEEVQAVQETVQKAGEFHNRRSPISIAAAIIFMIIQLSDSKKPRRR</sequence>
<accession>A0A2G9G6N2</accession>
<dbReference type="InterPro" id="IPR036915">
    <property type="entry name" value="Cyclin-like_sf"/>
</dbReference>
<dbReference type="STRING" id="429701.A0A2G9G6N2"/>
<dbReference type="Gene3D" id="1.10.472.10">
    <property type="entry name" value="Cyclin-like"/>
    <property type="match status" value="1"/>
</dbReference>
<protein>
    <recommendedName>
        <fullName evidence="5">Transcription factor TFIIB cyclin-like domain-containing protein</fullName>
    </recommendedName>
</protein>
<evidence type="ECO:0008006" key="5">
    <source>
        <dbReference type="Google" id="ProtNLM"/>
    </source>
</evidence>
<evidence type="ECO:0000256" key="1">
    <source>
        <dbReference type="ARBA" id="ARBA00023015"/>
    </source>
</evidence>
<name>A0A2G9G6N2_9LAMI</name>
<organism evidence="3 4">
    <name type="scientific">Handroanthus impetiginosus</name>
    <dbReference type="NCBI Taxonomy" id="429701"/>
    <lineage>
        <taxon>Eukaryota</taxon>
        <taxon>Viridiplantae</taxon>
        <taxon>Streptophyta</taxon>
        <taxon>Embryophyta</taxon>
        <taxon>Tracheophyta</taxon>
        <taxon>Spermatophyta</taxon>
        <taxon>Magnoliopsida</taxon>
        <taxon>eudicotyledons</taxon>
        <taxon>Gunneridae</taxon>
        <taxon>Pentapetalae</taxon>
        <taxon>asterids</taxon>
        <taxon>lamiids</taxon>
        <taxon>Lamiales</taxon>
        <taxon>Bignoniaceae</taxon>
        <taxon>Crescentiina</taxon>
        <taxon>Tabebuia alliance</taxon>
        <taxon>Handroanthus</taxon>
    </lineage>
</organism>
<proteinExistence type="predicted"/>
<dbReference type="EMBL" id="NKXS01006660">
    <property type="protein sequence ID" value="PIN00961.1"/>
    <property type="molecule type" value="Genomic_DNA"/>
</dbReference>
<dbReference type="Proteomes" id="UP000231279">
    <property type="component" value="Unassembled WGS sequence"/>
</dbReference>
<dbReference type="AlphaFoldDB" id="A0A2G9G6N2"/>